<sequence length="295" mass="33016">MSDYTLLNEVISALNGYSIQGRVLQCYFQPQPPGPYYKAIPYQPAYQMYSSLPGSQSDDIAGSAGSGGSGGSFGSYGYYGSYGSYNSFSSGSSDNSASWENDSTYTSANHNRRHRRHNHQYSPSYRRMAPLPYSGYLFNGSYGYTPYIPDYGGYPGYMPVTCGGDDADYDEKVSQIDDTILSTVELAVFNPKRHVDPTRLFIGNVPFSSTFENLWSSFQEHGEKKLKSLEMQRQLNGMFKGFAIGITGSHDESVELIKTFNGKEFEGRDLIVRFDKLPKQIMRSHGRRRLLLTQG</sequence>
<evidence type="ECO:0000259" key="3">
    <source>
        <dbReference type="PROSITE" id="PS50102"/>
    </source>
</evidence>
<dbReference type="GeneID" id="62196019"/>
<dbReference type="KEGG" id="bnn:FOA43_002618"/>
<evidence type="ECO:0000313" key="5">
    <source>
        <dbReference type="Proteomes" id="UP000662931"/>
    </source>
</evidence>
<dbReference type="OrthoDB" id="1099063at2759"/>
<dbReference type="EMBL" id="CP064813">
    <property type="protein sequence ID" value="QPG75268.1"/>
    <property type="molecule type" value="Genomic_DNA"/>
</dbReference>
<keyword evidence="5" id="KW-1185">Reference proteome</keyword>
<proteinExistence type="predicted"/>
<organism evidence="4 5">
    <name type="scientific">Eeniella nana</name>
    <name type="common">Yeast</name>
    <name type="synonym">Brettanomyces nanus</name>
    <dbReference type="NCBI Taxonomy" id="13502"/>
    <lineage>
        <taxon>Eukaryota</taxon>
        <taxon>Fungi</taxon>
        <taxon>Dikarya</taxon>
        <taxon>Ascomycota</taxon>
        <taxon>Saccharomycotina</taxon>
        <taxon>Pichiomycetes</taxon>
        <taxon>Pichiales</taxon>
        <taxon>Pichiaceae</taxon>
        <taxon>Brettanomyces</taxon>
    </lineage>
</organism>
<dbReference type="InterPro" id="IPR035979">
    <property type="entry name" value="RBD_domain_sf"/>
</dbReference>
<name>A0A875S2T8_EENNA</name>
<evidence type="ECO:0000313" key="4">
    <source>
        <dbReference type="EMBL" id="QPG75268.1"/>
    </source>
</evidence>
<dbReference type="Proteomes" id="UP000662931">
    <property type="component" value="Chromosome 2"/>
</dbReference>
<dbReference type="InterPro" id="IPR000504">
    <property type="entry name" value="RRM_dom"/>
</dbReference>
<evidence type="ECO:0000256" key="1">
    <source>
        <dbReference type="PROSITE-ProRule" id="PRU00176"/>
    </source>
</evidence>
<feature type="compositionally biased region" description="Polar residues" evidence="2">
    <location>
        <begin position="99"/>
        <end position="108"/>
    </location>
</feature>
<dbReference type="PROSITE" id="PS50102">
    <property type="entry name" value="RRM"/>
    <property type="match status" value="1"/>
</dbReference>
<gene>
    <name evidence="4" type="ORF">FOA43_002618</name>
</gene>
<feature type="compositionally biased region" description="Basic residues" evidence="2">
    <location>
        <begin position="110"/>
        <end position="119"/>
    </location>
</feature>
<feature type="region of interest" description="Disordered" evidence="2">
    <location>
        <begin position="99"/>
        <end position="122"/>
    </location>
</feature>
<accession>A0A875S2T8</accession>
<reference evidence="4" key="1">
    <citation type="submission" date="2020-10" db="EMBL/GenBank/DDBJ databases">
        <authorList>
            <person name="Roach M.J.R."/>
        </authorList>
    </citation>
    <scope>NUCLEOTIDE SEQUENCE</scope>
    <source>
        <strain evidence="4">CBS 1945</strain>
    </source>
</reference>
<dbReference type="InterPro" id="IPR012677">
    <property type="entry name" value="Nucleotide-bd_a/b_plait_sf"/>
</dbReference>
<dbReference type="GO" id="GO:0003723">
    <property type="term" value="F:RNA binding"/>
    <property type="evidence" value="ECO:0007669"/>
    <property type="project" value="UniProtKB-UniRule"/>
</dbReference>
<protein>
    <recommendedName>
        <fullName evidence="3">RRM domain-containing protein</fullName>
    </recommendedName>
</protein>
<keyword evidence="1" id="KW-0694">RNA-binding</keyword>
<dbReference type="RefSeq" id="XP_038778833.1">
    <property type="nucleotide sequence ID" value="XM_038922905.1"/>
</dbReference>
<dbReference type="AlphaFoldDB" id="A0A875S2T8"/>
<dbReference type="Gene3D" id="3.30.70.330">
    <property type="match status" value="1"/>
</dbReference>
<dbReference type="SUPFAM" id="SSF54928">
    <property type="entry name" value="RNA-binding domain, RBD"/>
    <property type="match status" value="1"/>
</dbReference>
<feature type="domain" description="RRM" evidence="3">
    <location>
        <begin position="198"/>
        <end position="277"/>
    </location>
</feature>
<evidence type="ECO:0000256" key="2">
    <source>
        <dbReference type="SAM" id="MobiDB-lite"/>
    </source>
</evidence>